<keyword evidence="3" id="KW-1185">Reference proteome</keyword>
<dbReference type="Proteomes" id="UP000769528">
    <property type="component" value="Unassembled WGS sequence"/>
</dbReference>
<feature type="region of interest" description="Disordered" evidence="1">
    <location>
        <begin position="1"/>
        <end position="31"/>
    </location>
</feature>
<dbReference type="AlphaFoldDB" id="A0A9P8TFC2"/>
<comment type="caution">
    <text evidence="2">The sequence shown here is derived from an EMBL/GenBank/DDBJ whole genome shotgun (WGS) entry which is preliminary data.</text>
</comment>
<feature type="compositionally biased region" description="Polar residues" evidence="1">
    <location>
        <begin position="1"/>
        <end position="13"/>
    </location>
</feature>
<sequence>MNQNQQVPYSGISSRGYEIAQSSSGSTEIQDLPKRVSSLSLNDDIQSSITQLEPTTSHMTPGLEIYSSLTGGNHINSVIGTGIQPTYISSLFDKFGSGQSTSQTLSNRITRVIKSQRKLMKQKQELCKEINSWCNILPNDESKKLMFHYIKVLEAELDVEESFVKKQQIINNQLFSVTKREKRSNDLKVKRNKMLVKLRDNENKIGDSPITTLTKENLEELECSVDVVEDQFTRSINTGLRLSLVDYNLCLEDAGNKYKESSINFLSIFNVSPGLNNKENFNNNNNLQRLIAQNKLNSSIQSRSGVKPSSSQSVSQYVALSPVQIGKLFNSRLKPTNTSINGETRALNLSNKSHIFKNTDIPIEKNTDDIDHEVQKEEELPMTDEAKYLASQPTMLKLSSLEEGAHHISNDPNVVYQQKLQHFQSDFQNLPLQHRSQQSQMHTLQNNDQSFSTMINSYNTPGSLAIRPGSQVSEKGTSLNKVKLKPLNRTLGPLRDNSPLIFPSSSDIAFGLVLGMDCNLVFNNSMGLTTVPAKILAKDPHIRGFKIGEFDNSIFSRNTSYPVKYTMFAGTDINSVKDSPLHNVRTPSWLYMLSMVFHVPFVLL</sequence>
<gene>
    <name evidence="2" type="ORF">WICMUC_002092</name>
</gene>
<organism evidence="2 3">
    <name type="scientific">Wickerhamomyces mucosus</name>
    <dbReference type="NCBI Taxonomy" id="1378264"/>
    <lineage>
        <taxon>Eukaryota</taxon>
        <taxon>Fungi</taxon>
        <taxon>Dikarya</taxon>
        <taxon>Ascomycota</taxon>
        <taxon>Saccharomycotina</taxon>
        <taxon>Saccharomycetes</taxon>
        <taxon>Phaffomycetales</taxon>
        <taxon>Wickerhamomycetaceae</taxon>
        <taxon>Wickerhamomyces</taxon>
    </lineage>
</organism>
<dbReference type="EMBL" id="JAEUBF010000657">
    <property type="protein sequence ID" value="KAH3676296.1"/>
    <property type="molecule type" value="Genomic_DNA"/>
</dbReference>
<feature type="compositionally biased region" description="Polar residues" evidence="1">
    <location>
        <begin position="20"/>
        <end position="29"/>
    </location>
</feature>
<evidence type="ECO:0000256" key="1">
    <source>
        <dbReference type="SAM" id="MobiDB-lite"/>
    </source>
</evidence>
<proteinExistence type="predicted"/>
<accession>A0A9P8TFC2</accession>
<name>A0A9P8TFC2_9ASCO</name>
<evidence type="ECO:0000313" key="2">
    <source>
        <dbReference type="EMBL" id="KAH3676296.1"/>
    </source>
</evidence>
<evidence type="ECO:0000313" key="3">
    <source>
        <dbReference type="Proteomes" id="UP000769528"/>
    </source>
</evidence>
<reference evidence="2" key="1">
    <citation type="journal article" date="2021" name="Open Biol.">
        <title>Shared evolutionary footprints suggest mitochondrial oxidative damage underlies multiple complex I losses in fungi.</title>
        <authorList>
            <person name="Schikora-Tamarit M.A."/>
            <person name="Marcet-Houben M."/>
            <person name="Nosek J."/>
            <person name="Gabaldon T."/>
        </authorList>
    </citation>
    <scope>NUCLEOTIDE SEQUENCE</scope>
    <source>
        <strain evidence="2">CBS6341</strain>
    </source>
</reference>
<reference evidence="2" key="2">
    <citation type="submission" date="2021-01" db="EMBL/GenBank/DDBJ databases">
        <authorList>
            <person name="Schikora-Tamarit M.A."/>
        </authorList>
    </citation>
    <scope>NUCLEOTIDE SEQUENCE</scope>
    <source>
        <strain evidence="2">CBS6341</strain>
    </source>
</reference>
<dbReference type="OrthoDB" id="3981152at2759"/>
<protein>
    <submittedName>
        <fullName evidence="2">Uncharacterized protein</fullName>
    </submittedName>
</protein>